<comment type="similarity">
    <text evidence="2">Belongs to the encapsulin family. Family 1 subfamily.</text>
</comment>
<dbReference type="PIRSF" id="PIRSF019254">
    <property type="entry name" value="CFP29"/>
    <property type="match status" value="1"/>
</dbReference>
<dbReference type="Gene3D" id="3.30.2400.30">
    <property type="match status" value="1"/>
</dbReference>
<dbReference type="PANTHER" id="PTHR37165:SF1">
    <property type="entry name" value="TYPE 1 ENCAPSULIN SHELL PROTEIN"/>
    <property type="match status" value="1"/>
</dbReference>
<dbReference type="Proteomes" id="UP001501803">
    <property type="component" value="Unassembled WGS sequence"/>
</dbReference>
<evidence type="ECO:0000256" key="4">
    <source>
        <dbReference type="ARBA" id="ARBA00050023"/>
    </source>
</evidence>
<dbReference type="InterPro" id="IPR007544">
    <property type="entry name" value="ENCAP"/>
</dbReference>
<dbReference type="EMBL" id="BAABCN010000006">
    <property type="protein sequence ID" value="GAA3880136.1"/>
    <property type="molecule type" value="Genomic_DNA"/>
</dbReference>
<name>A0ABP7KJQ5_9MICO</name>
<dbReference type="NCBIfam" id="NF041155">
    <property type="entry name" value="encap_f1"/>
    <property type="match status" value="1"/>
</dbReference>
<evidence type="ECO:0000256" key="1">
    <source>
        <dbReference type="ARBA" id="ARBA00033738"/>
    </source>
</evidence>
<accession>A0ABP7KJQ5</accession>
<reference evidence="6" key="1">
    <citation type="journal article" date="2019" name="Int. J. Syst. Evol. Microbiol.">
        <title>The Global Catalogue of Microorganisms (GCM) 10K type strain sequencing project: providing services to taxonomists for standard genome sequencing and annotation.</title>
        <authorList>
            <consortium name="The Broad Institute Genomics Platform"/>
            <consortium name="The Broad Institute Genome Sequencing Center for Infectious Disease"/>
            <person name="Wu L."/>
            <person name="Ma J."/>
        </authorList>
    </citation>
    <scope>NUCLEOTIDE SEQUENCE [LARGE SCALE GENOMIC DNA]</scope>
    <source>
        <strain evidence="6">JCM 17021</strain>
    </source>
</reference>
<gene>
    <name evidence="5" type="ORF">GCM10022381_23010</name>
</gene>
<evidence type="ECO:0000313" key="6">
    <source>
        <dbReference type="Proteomes" id="UP001501803"/>
    </source>
</evidence>
<comment type="caution">
    <text evidence="5">The sequence shown here is derived from an EMBL/GenBank/DDBJ whole genome shotgun (WGS) entry which is preliminary data.</text>
</comment>
<sequence>MSMDHLLRGHAPISDGGWALLDAEAKERLIAALGARKLVDFSGPHGWQYSSTNLGRVESLASVPAEAVTARRRLILPLTEVRAGFSVSREQLLNFDRGAADTDLTDLDEAAMHIALTENIAVFHGWPAAGITGITEASPHEAVARVEDFNDYPERVAKAVEVLLSSGVSGPYGLAVGPAHYTAIIETTEHGGYPLFDHVRRILGGPIVWAPGVRGGVVLSLRGGDFLFECGEDLSVGYDYHDTEDVHLYLEETFSFRVATPEAAIALAAE</sequence>
<evidence type="ECO:0000313" key="5">
    <source>
        <dbReference type="EMBL" id="GAA3880136.1"/>
    </source>
</evidence>
<dbReference type="Pfam" id="PF04454">
    <property type="entry name" value="Linocin_M18"/>
    <property type="match status" value="1"/>
</dbReference>
<keyword evidence="6" id="KW-1185">Reference proteome</keyword>
<dbReference type="InterPro" id="IPR051429">
    <property type="entry name" value="Encapsulin_nc"/>
</dbReference>
<protein>
    <recommendedName>
        <fullName evidence="4">Type 1 encapsulin shell protein</fullName>
    </recommendedName>
</protein>
<evidence type="ECO:0000256" key="3">
    <source>
        <dbReference type="ARBA" id="ARBA00033787"/>
    </source>
</evidence>
<keyword evidence="3" id="KW-1284">Encapsulin nanocompartment</keyword>
<comment type="subcellular location">
    <subcellularLocation>
        <location evidence="1">Encapsulin nanocompartment</location>
    </subcellularLocation>
</comment>
<dbReference type="PANTHER" id="PTHR37165">
    <property type="entry name" value="PEPTIDASE U56 FAMILY"/>
    <property type="match status" value="1"/>
</dbReference>
<proteinExistence type="inferred from homology"/>
<dbReference type="Gene3D" id="3.30.2320.10">
    <property type="entry name" value="hypothetical protein PF0899 domain"/>
    <property type="match status" value="1"/>
</dbReference>
<evidence type="ECO:0000256" key="2">
    <source>
        <dbReference type="ARBA" id="ARBA00033743"/>
    </source>
</evidence>
<organism evidence="5 6">
    <name type="scientific">Leifsonia kafniensis</name>
    <dbReference type="NCBI Taxonomy" id="475957"/>
    <lineage>
        <taxon>Bacteria</taxon>
        <taxon>Bacillati</taxon>
        <taxon>Actinomycetota</taxon>
        <taxon>Actinomycetes</taxon>
        <taxon>Micrococcales</taxon>
        <taxon>Microbacteriaceae</taxon>
        <taxon>Leifsonia</taxon>
    </lineage>
</organism>